<organism evidence="10 11">
    <name type="scientific">Polarella glacialis</name>
    <name type="common">Dinoflagellate</name>
    <dbReference type="NCBI Taxonomy" id="89957"/>
    <lineage>
        <taxon>Eukaryota</taxon>
        <taxon>Sar</taxon>
        <taxon>Alveolata</taxon>
        <taxon>Dinophyceae</taxon>
        <taxon>Suessiales</taxon>
        <taxon>Suessiaceae</taxon>
        <taxon>Polarella</taxon>
    </lineage>
</organism>
<keyword evidence="5 8" id="KW-0418">Kinase</keyword>
<evidence type="ECO:0000256" key="7">
    <source>
        <dbReference type="ARBA" id="ARBA00023128"/>
    </source>
</evidence>
<dbReference type="InterPro" id="IPR003594">
    <property type="entry name" value="HATPase_dom"/>
</dbReference>
<dbReference type="GO" id="GO:0005759">
    <property type="term" value="C:mitochondrial matrix"/>
    <property type="evidence" value="ECO:0007669"/>
    <property type="project" value="UniProtKB-SubCell"/>
</dbReference>
<gene>
    <name evidence="10" type="ORF">PGLA1383_LOCUS45996</name>
</gene>
<dbReference type="AlphaFoldDB" id="A0A813GSN0"/>
<dbReference type="Pfam" id="PF02518">
    <property type="entry name" value="HATPase_c"/>
    <property type="match status" value="1"/>
</dbReference>
<dbReference type="Pfam" id="PF10436">
    <property type="entry name" value="BCDHK_Adom3"/>
    <property type="match status" value="1"/>
</dbReference>
<dbReference type="Gene3D" id="1.20.140.20">
    <property type="entry name" value="Alpha-ketoacid/pyruvate dehydrogenase kinase, N-terminal domain"/>
    <property type="match status" value="1"/>
</dbReference>
<dbReference type="EMBL" id="CAJNNV010029656">
    <property type="protein sequence ID" value="CAE8629545.1"/>
    <property type="molecule type" value="Genomic_DNA"/>
</dbReference>
<comment type="caution">
    <text evidence="10">The sequence shown here is derived from an EMBL/GenBank/DDBJ whole genome shotgun (WGS) entry which is preliminary data.</text>
</comment>
<evidence type="ECO:0000259" key="9">
    <source>
        <dbReference type="PROSITE" id="PS50109"/>
    </source>
</evidence>
<keyword evidence="11" id="KW-1185">Reference proteome</keyword>
<dbReference type="GO" id="GO:0010906">
    <property type="term" value="P:regulation of glucose metabolic process"/>
    <property type="evidence" value="ECO:0007669"/>
    <property type="project" value="TreeGrafter"/>
</dbReference>
<dbReference type="PROSITE" id="PS50109">
    <property type="entry name" value="HIS_KIN"/>
    <property type="match status" value="1"/>
</dbReference>
<dbReference type="Gene3D" id="3.30.565.10">
    <property type="entry name" value="Histidine kinase-like ATPase, C-terminal domain"/>
    <property type="match status" value="1"/>
</dbReference>
<evidence type="ECO:0000256" key="5">
    <source>
        <dbReference type="ARBA" id="ARBA00022777"/>
    </source>
</evidence>
<dbReference type="InterPro" id="IPR018955">
    <property type="entry name" value="BCDHK/PDK_N"/>
</dbReference>
<dbReference type="InterPro" id="IPR036890">
    <property type="entry name" value="HATPase_C_sf"/>
</dbReference>
<dbReference type="SMART" id="SM00387">
    <property type="entry name" value="HATPase_c"/>
    <property type="match status" value="1"/>
</dbReference>
<dbReference type="PANTHER" id="PTHR11947:SF20">
    <property type="entry name" value="[3-METHYL-2-OXOBUTANOATE DEHYDROGENASE [LIPOAMIDE]] KINASE, MITOCHONDRIAL"/>
    <property type="match status" value="1"/>
</dbReference>
<keyword evidence="2" id="KW-0597">Phosphoprotein</keyword>
<dbReference type="EC" id="2.7.11.-" evidence="8"/>
<sequence>MLPRSIHHIHRLAARPIQPVTIQELLSRSAAVTDRSHLQHAQWIRQEMPVRLAHRLSDYLQLPFVVVCNTRFNEVFRLFLHAFETLVDSPEIKDERDVEQFSVTLRGLVRSTDDMVHMLQEGYGELQALLDGLVDLDDFLNQIFFTRIGNRVLAEHFLTVHKARANGLSDNIIGVVDPRCRPAEQVQQLAKSLGELCCDLYGDKPKVVLDGQLDTELSFVPEHLSFMLQEILKNAFRATVERHLPAREAIPPVNVSVMKGSFDVTIKVSDRGGGMRQDQLEQIWRYGYTSTRETTSPSTAGDDLSGLCGQDDRSFRQIAGYGFGLPLSRVYAQYFGGDIHVQSMRGYGTDVYLNINHLGDVLEFTGDESREAKLQDPHTRLVAS</sequence>
<dbReference type="OMA" id="ICEAQEH"/>
<name>A0A813GSN0_POLGL</name>
<dbReference type="Proteomes" id="UP000654075">
    <property type="component" value="Unassembled WGS sequence"/>
</dbReference>
<keyword evidence="3 8" id="KW-0808">Transferase</keyword>
<reference evidence="10" key="1">
    <citation type="submission" date="2021-02" db="EMBL/GenBank/DDBJ databases">
        <authorList>
            <person name="Dougan E. K."/>
            <person name="Rhodes N."/>
            <person name="Thang M."/>
            <person name="Chan C."/>
        </authorList>
    </citation>
    <scope>NUCLEOTIDE SEQUENCE</scope>
</reference>
<dbReference type="InterPro" id="IPR036784">
    <property type="entry name" value="AK/P_DHK_N_sf"/>
</dbReference>
<comment type="subcellular location">
    <subcellularLocation>
        <location evidence="8">Mitochondrion matrix</location>
    </subcellularLocation>
</comment>
<evidence type="ECO:0000313" key="10">
    <source>
        <dbReference type="EMBL" id="CAE8629545.1"/>
    </source>
</evidence>
<comment type="similarity">
    <text evidence="1 8">Belongs to the PDK/BCKDK protein kinase family.</text>
</comment>
<dbReference type="InterPro" id="IPR005467">
    <property type="entry name" value="His_kinase_dom"/>
</dbReference>
<dbReference type="GO" id="GO:0005524">
    <property type="term" value="F:ATP binding"/>
    <property type="evidence" value="ECO:0007669"/>
    <property type="project" value="UniProtKB-UniRule"/>
</dbReference>
<evidence type="ECO:0000256" key="4">
    <source>
        <dbReference type="ARBA" id="ARBA00022741"/>
    </source>
</evidence>
<accession>A0A813GSN0</accession>
<evidence type="ECO:0000256" key="3">
    <source>
        <dbReference type="ARBA" id="ARBA00022679"/>
    </source>
</evidence>
<evidence type="ECO:0000256" key="6">
    <source>
        <dbReference type="ARBA" id="ARBA00022840"/>
    </source>
</evidence>
<dbReference type="SUPFAM" id="SSF55874">
    <property type="entry name" value="ATPase domain of HSP90 chaperone/DNA topoisomerase II/histidine kinase"/>
    <property type="match status" value="1"/>
</dbReference>
<keyword evidence="4 8" id="KW-0547">Nucleotide-binding</keyword>
<proteinExistence type="inferred from homology"/>
<evidence type="ECO:0000256" key="1">
    <source>
        <dbReference type="ARBA" id="ARBA00006155"/>
    </source>
</evidence>
<dbReference type="PANTHER" id="PTHR11947">
    <property type="entry name" value="PYRUVATE DEHYDROGENASE KINASE"/>
    <property type="match status" value="1"/>
</dbReference>
<protein>
    <recommendedName>
        <fullName evidence="8">Protein-serine/threonine kinase</fullName>
        <ecNumber evidence="8">2.7.11.-</ecNumber>
    </recommendedName>
</protein>
<dbReference type="GO" id="GO:0004740">
    <property type="term" value="F:pyruvate dehydrogenase (acetyl-transferring) kinase activity"/>
    <property type="evidence" value="ECO:0007669"/>
    <property type="project" value="TreeGrafter"/>
</dbReference>
<dbReference type="OrthoDB" id="407390at2759"/>
<dbReference type="SUPFAM" id="SSF69012">
    <property type="entry name" value="alpha-ketoacid dehydrogenase kinase, N-terminal domain"/>
    <property type="match status" value="1"/>
</dbReference>
<evidence type="ECO:0000256" key="8">
    <source>
        <dbReference type="RuleBase" id="RU366032"/>
    </source>
</evidence>
<keyword evidence="6 8" id="KW-0067">ATP-binding</keyword>
<feature type="domain" description="Histidine kinase" evidence="9">
    <location>
        <begin position="221"/>
        <end position="359"/>
    </location>
</feature>
<dbReference type="InterPro" id="IPR039028">
    <property type="entry name" value="BCKD/PDK"/>
</dbReference>
<evidence type="ECO:0000313" key="11">
    <source>
        <dbReference type="Proteomes" id="UP000654075"/>
    </source>
</evidence>
<keyword evidence="7 8" id="KW-0496">Mitochondrion</keyword>
<evidence type="ECO:0000256" key="2">
    <source>
        <dbReference type="ARBA" id="ARBA00022553"/>
    </source>
</evidence>